<dbReference type="EMBL" id="BMGS01000001">
    <property type="protein sequence ID" value="GGG28647.1"/>
    <property type="molecule type" value="Genomic_DNA"/>
</dbReference>
<accession>A0ABQ1WGK4</accession>
<protein>
    <submittedName>
        <fullName evidence="1">Uncharacterized protein</fullName>
    </submittedName>
</protein>
<reference evidence="2" key="1">
    <citation type="journal article" date="2019" name="Int. J. Syst. Evol. Microbiol.">
        <title>The Global Catalogue of Microorganisms (GCM) 10K type strain sequencing project: providing services to taxonomists for standard genome sequencing and annotation.</title>
        <authorList>
            <consortium name="The Broad Institute Genomics Platform"/>
            <consortium name="The Broad Institute Genome Sequencing Center for Infectious Disease"/>
            <person name="Wu L."/>
            <person name="Ma J."/>
        </authorList>
    </citation>
    <scope>NUCLEOTIDE SEQUENCE [LARGE SCALE GENOMIC DNA]</scope>
    <source>
        <strain evidence="2">CGMCC 1.12990</strain>
    </source>
</reference>
<dbReference type="Proteomes" id="UP000601361">
    <property type="component" value="Unassembled WGS sequence"/>
</dbReference>
<proteinExistence type="predicted"/>
<gene>
    <name evidence="1" type="ORF">GCM10011378_01800</name>
</gene>
<sequence>MEAYTSCKEGAVRALRHPASGGVRGGICVSVAEGKTEGIGQGKGSGKAPEELIVTKKAKFRAT</sequence>
<organism evidence="1 2">
    <name type="scientific">Hymenobacter glacieicola</name>
    <dbReference type="NCBI Taxonomy" id="1562124"/>
    <lineage>
        <taxon>Bacteria</taxon>
        <taxon>Pseudomonadati</taxon>
        <taxon>Bacteroidota</taxon>
        <taxon>Cytophagia</taxon>
        <taxon>Cytophagales</taxon>
        <taxon>Hymenobacteraceae</taxon>
        <taxon>Hymenobacter</taxon>
    </lineage>
</organism>
<keyword evidence="2" id="KW-1185">Reference proteome</keyword>
<comment type="caution">
    <text evidence="1">The sequence shown here is derived from an EMBL/GenBank/DDBJ whole genome shotgun (WGS) entry which is preliminary data.</text>
</comment>
<name>A0ABQ1WGK4_9BACT</name>
<evidence type="ECO:0000313" key="2">
    <source>
        <dbReference type="Proteomes" id="UP000601361"/>
    </source>
</evidence>
<evidence type="ECO:0000313" key="1">
    <source>
        <dbReference type="EMBL" id="GGG28647.1"/>
    </source>
</evidence>